<dbReference type="AlphaFoldDB" id="A0AAU9JIJ9"/>
<dbReference type="Gene3D" id="1.20.1280.50">
    <property type="match status" value="1"/>
</dbReference>
<evidence type="ECO:0000313" key="2">
    <source>
        <dbReference type="Proteomes" id="UP001162131"/>
    </source>
</evidence>
<evidence type="ECO:0008006" key="3">
    <source>
        <dbReference type="Google" id="ProtNLM"/>
    </source>
</evidence>
<dbReference type="SUPFAM" id="SSF81383">
    <property type="entry name" value="F-box domain"/>
    <property type="match status" value="1"/>
</dbReference>
<accession>A0AAU9JIJ9</accession>
<sequence>MFEYKKRSLSKNFKINLKSLLPSIQAQSGKFTRSITLVYEFLVAREITKLSMVSKQWYLASQDHFLWKRQCQYLAPQVLINTLEVASNLKITKEWPEEARRPKFAETVKWKLVWIEITYKCCHECYNLLNKLHYLPMLQFTLCKSCAKSPKYSMMSEESAELDYRISSEEIKRAGLPFIEVPHSHWTGKVAKMYYAIDLIKLAKINKEMPLIKRENCEEVRRTEILYYLKEKGCRDFDFIEYGLEVEGGWPWNYIKGKSQRTAQKVVSDMLGQYSHWLKKIEKEGQPKKRVKTAAQEVIDLD</sequence>
<dbReference type="Proteomes" id="UP001162131">
    <property type="component" value="Unassembled WGS sequence"/>
</dbReference>
<dbReference type="EMBL" id="CAJZBQ010000036">
    <property type="protein sequence ID" value="CAG9324304.1"/>
    <property type="molecule type" value="Genomic_DNA"/>
</dbReference>
<dbReference type="InterPro" id="IPR036047">
    <property type="entry name" value="F-box-like_dom_sf"/>
</dbReference>
<evidence type="ECO:0000313" key="1">
    <source>
        <dbReference type="EMBL" id="CAG9324304.1"/>
    </source>
</evidence>
<reference evidence="1" key="1">
    <citation type="submission" date="2021-09" db="EMBL/GenBank/DDBJ databases">
        <authorList>
            <consortium name="AG Swart"/>
            <person name="Singh M."/>
            <person name="Singh A."/>
            <person name="Seah K."/>
            <person name="Emmerich C."/>
        </authorList>
    </citation>
    <scope>NUCLEOTIDE SEQUENCE</scope>
    <source>
        <strain evidence="1">ATCC30299</strain>
    </source>
</reference>
<keyword evidence="2" id="KW-1185">Reference proteome</keyword>
<protein>
    <recommendedName>
        <fullName evidence="3">F-box domain-containing protein</fullName>
    </recommendedName>
</protein>
<comment type="caution">
    <text evidence="1">The sequence shown here is derived from an EMBL/GenBank/DDBJ whole genome shotgun (WGS) entry which is preliminary data.</text>
</comment>
<gene>
    <name evidence="1" type="ORF">BSTOLATCC_MIC36098</name>
</gene>
<organism evidence="1 2">
    <name type="scientific">Blepharisma stoltei</name>
    <dbReference type="NCBI Taxonomy" id="1481888"/>
    <lineage>
        <taxon>Eukaryota</taxon>
        <taxon>Sar</taxon>
        <taxon>Alveolata</taxon>
        <taxon>Ciliophora</taxon>
        <taxon>Postciliodesmatophora</taxon>
        <taxon>Heterotrichea</taxon>
        <taxon>Heterotrichida</taxon>
        <taxon>Blepharismidae</taxon>
        <taxon>Blepharisma</taxon>
    </lineage>
</organism>
<proteinExistence type="predicted"/>
<name>A0AAU9JIJ9_9CILI</name>